<evidence type="ECO:0000256" key="4">
    <source>
        <dbReference type="SAM" id="Coils"/>
    </source>
</evidence>
<dbReference type="Pfam" id="PF00015">
    <property type="entry name" value="MCPsignal"/>
    <property type="match status" value="1"/>
</dbReference>
<feature type="domain" description="HAMP" evidence="7">
    <location>
        <begin position="206"/>
        <end position="258"/>
    </location>
</feature>
<evidence type="ECO:0000256" key="1">
    <source>
        <dbReference type="ARBA" id="ARBA00022481"/>
    </source>
</evidence>
<dbReference type="Pfam" id="PF00672">
    <property type="entry name" value="HAMP"/>
    <property type="match status" value="1"/>
</dbReference>
<feature type="domain" description="Methyl-accepting transducer" evidence="6">
    <location>
        <begin position="263"/>
        <end position="492"/>
    </location>
</feature>
<sequence length="517" mass="54225">MKLSTKLPLAFACGVALLLTAALFGMFSLHRSLDTYETTVQARAADERAVMQMLLTFKVQVQEWKNTLLRGKNPAKLAAHWAAFEEKEGAVTSAAKALQAALPSGESLELVQKFAVAHVAMGSAYRKGLEAFKASGFEPGAGDAAVAGVDREPTKLLDEVAHRIQADSAAVAARAADDARRATWFSLSLMLGVCAIGGMASILFSRTITRPIREAVRVAQLVAGGDLTSQIEVRSRDETGQLMQALKAMNDSLGTVVGEVRRSTSTIAGASTQIAVGNQDLSSRTEEQASSLEQTAASMEELTTTVKQNAENARQANQLAVQASEVAVMGGDVVSQVIDTMASINASSKKVVDIIGVIDGIAFQTNILALNAAVEAARAGEQGRGFAVVASEVRGLAQRSAAAAKEIKALIGDSVDKVDAGSSLVNEAGRTMEKIVASVRRVTDIMGEISAASQEQTSGIEQINQAVTQMDEVTQQNAALVEEASAAAQSLQMQAGSLVRAVSIFTLATAQEMQARS</sequence>
<dbReference type="InterPro" id="IPR004090">
    <property type="entry name" value="Chemotax_Me-accpt_rcpt"/>
</dbReference>
<dbReference type="EMBL" id="JAUKVY010000036">
    <property type="protein sequence ID" value="MDO1537160.1"/>
    <property type="molecule type" value="Genomic_DNA"/>
</dbReference>
<dbReference type="CDD" id="cd06225">
    <property type="entry name" value="HAMP"/>
    <property type="match status" value="1"/>
</dbReference>
<comment type="caution">
    <text evidence="8">The sequence shown here is derived from an EMBL/GenBank/DDBJ whole genome shotgun (WGS) entry which is preliminary data.</text>
</comment>
<keyword evidence="5" id="KW-0472">Membrane</keyword>
<dbReference type="PROSITE" id="PS50111">
    <property type="entry name" value="CHEMOTAXIS_TRANSDUC_2"/>
    <property type="match status" value="1"/>
</dbReference>
<keyword evidence="4" id="KW-0175">Coiled coil</keyword>
<evidence type="ECO:0000256" key="2">
    <source>
        <dbReference type="ARBA" id="ARBA00029447"/>
    </source>
</evidence>
<keyword evidence="5" id="KW-1133">Transmembrane helix</keyword>
<evidence type="ECO:0000313" key="9">
    <source>
        <dbReference type="Proteomes" id="UP001169027"/>
    </source>
</evidence>
<organism evidence="8 9">
    <name type="scientific">Variovorax ginsengisoli</name>
    <dbReference type="NCBI Taxonomy" id="363844"/>
    <lineage>
        <taxon>Bacteria</taxon>
        <taxon>Pseudomonadati</taxon>
        <taxon>Pseudomonadota</taxon>
        <taxon>Betaproteobacteria</taxon>
        <taxon>Burkholderiales</taxon>
        <taxon>Comamonadaceae</taxon>
        <taxon>Variovorax</taxon>
    </lineage>
</organism>
<dbReference type="InterPro" id="IPR003660">
    <property type="entry name" value="HAMP_dom"/>
</dbReference>
<feature type="transmembrane region" description="Helical" evidence="5">
    <location>
        <begin position="184"/>
        <end position="204"/>
    </location>
</feature>
<comment type="similarity">
    <text evidence="2">Belongs to the methyl-accepting chemotaxis (MCP) protein family.</text>
</comment>
<dbReference type="Proteomes" id="UP001169027">
    <property type="component" value="Unassembled WGS sequence"/>
</dbReference>
<dbReference type="Gene3D" id="1.10.287.950">
    <property type="entry name" value="Methyl-accepting chemotaxis protein"/>
    <property type="match status" value="1"/>
</dbReference>
<dbReference type="InterPro" id="IPR004089">
    <property type="entry name" value="MCPsignal_dom"/>
</dbReference>
<feature type="coiled-coil region" evidence="4">
    <location>
        <begin position="282"/>
        <end position="319"/>
    </location>
</feature>
<keyword evidence="1" id="KW-0488">Methylation</keyword>
<name>A0ABT8SE08_9BURK</name>
<dbReference type="RefSeq" id="WP_301815434.1">
    <property type="nucleotide sequence ID" value="NZ_JAUJZH010000036.1"/>
</dbReference>
<evidence type="ECO:0000259" key="7">
    <source>
        <dbReference type="PROSITE" id="PS50885"/>
    </source>
</evidence>
<dbReference type="SMART" id="SM00304">
    <property type="entry name" value="HAMP"/>
    <property type="match status" value="1"/>
</dbReference>
<dbReference type="PROSITE" id="PS50885">
    <property type="entry name" value="HAMP"/>
    <property type="match status" value="1"/>
</dbReference>
<dbReference type="InterPro" id="IPR051310">
    <property type="entry name" value="MCP_chemotaxis"/>
</dbReference>
<keyword evidence="9" id="KW-1185">Reference proteome</keyword>
<protein>
    <submittedName>
        <fullName evidence="8">Methyl-accepting chemotaxis protein</fullName>
    </submittedName>
</protein>
<dbReference type="PANTHER" id="PTHR43531:SF14">
    <property type="entry name" value="METHYL-ACCEPTING CHEMOTAXIS PROTEIN I-RELATED"/>
    <property type="match status" value="1"/>
</dbReference>
<reference evidence="8" key="1">
    <citation type="submission" date="2023-06" db="EMBL/GenBank/DDBJ databases">
        <authorList>
            <person name="Jiang Y."/>
            <person name="Liu Q."/>
        </authorList>
    </citation>
    <scope>NUCLEOTIDE SEQUENCE</scope>
    <source>
        <strain evidence="8">CGMCC 1.12090</strain>
    </source>
</reference>
<dbReference type="CDD" id="cd11386">
    <property type="entry name" value="MCP_signal"/>
    <property type="match status" value="1"/>
</dbReference>
<evidence type="ECO:0000256" key="3">
    <source>
        <dbReference type="PROSITE-ProRule" id="PRU00284"/>
    </source>
</evidence>
<keyword evidence="3" id="KW-0807">Transducer</keyword>
<gene>
    <name evidence="8" type="ORF">Q2T77_33330</name>
</gene>
<dbReference type="PRINTS" id="PR00260">
    <property type="entry name" value="CHEMTRNSDUCR"/>
</dbReference>
<evidence type="ECO:0000256" key="5">
    <source>
        <dbReference type="SAM" id="Phobius"/>
    </source>
</evidence>
<dbReference type="SMART" id="SM00283">
    <property type="entry name" value="MA"/>
    <property type="match status" value="1"/>
</dbReference>
<accession>A0ABT8SE08</accession>
<proteinExistence type="inferred from homology"/>
<dbReference type="PANTHER" id="PTHR43531">
    <property type="entry name" value="PROTEIN ICFG"/>
    <property type="match status" value="1"/>
</dbReference>
<evidence type="ECO:0000259" key="6">
    <source>
        <dbReference type="PROSITE" id="PS50111"/>
    </source>
</evidence>
<keyword evidence="5" id="KW-0812">Transmembrane</keyword>
<dbReference type="SUPFAM" id="SSF58104">
    <property type="entry name" value="Methyl-accepting chemotaxis protein (MCP) signaling domain"/>
    <property type="match status" value="1"/>
</dbReference>
<evidence type="ECO:0000313" key="8">
    <source>
        <dbReference type="EMBL" id="MDO1537160.1"/>
    </source>
</evidence>